<keyword evidence="7 14" id="KW-1133">Transmembrane helix</keyword>
<dbReference type="SMART" id="SM01091">
    <property type="entry name" value="CorC_HlyC"/>
    <property type="match status" value="1"/>
</dbReference>
<feature type="transmembrane region" description="Helical" evidence="15">
    <location>
        <begin position="134"/>
        <end position="156"/>
    </location>
</feature>
<evidence type="ECO:0000256" key="6">
    <source>
        <dbReference type="ARBA" id="ARBA00022737"/>
    </source>
</evidence>
<evidence type="ECO:0000256" key="2">
    <source>
        <dbReference type="ARBA" id="ARBA00022448"/>
    </source>
</evidence>
<organism evidence="18 19">
    <name type="scientific">Shewanella dokdonensis</name>
    <dbReference type="NCBI Taxonomy" id="712036"/>
    <lineage>
        <taxon>Bacteria</taxon>
        <taxon>Pseudomonadati</taxon>
        <taxon>Pseudomonadota</taxon>
        <taxon>Gammaproteobacteria</taxon>
        <taxon>Alteromonadales</taxon>
        <taxon>Shewanellaceae</taxon>
        <taxon>Shewanella</taxon>
    </lineage>
</organism>
<dbReference type="InterPro" id="IPR046342">
    <property type="entry name" value="CBS_dom_sf"/>
</dbReference>
<proteinExistence type="inferred from homology"/>
<evidence type="ECO:0000313" key="19">
    <source>
        <dbReference type="Proteomes" id="UP000676428"/>
    </source>
</evidence>
<dbReference type="Gene3D" id="3.10.580.10">
    <property type="entry name" value="CBS-domain"/>
    <property type="match status" value="1"/>
</dbReference>
<dbReference type="EMBL" id="CP074572">
    <property type="protein sequence ID" value="QVK24296.1"/>
    <property type="molecule type" value="Genomic_DNA"/>
</dbReference>
<keyword evidence="4" id="KW-0997">Cell inner membrane</keyword>
<keyword evidence="6" id="KW-0677">Repeat</keyword>
<dbReference type="SUPFAM" id="SSF56176">
    <property type="entry name" value="FAD-binding/transporter-associated domain-like"/>
    <property type="match status" value="1"/>
</dbReference>
<evidence type="ECO:0000256" key="4">
    <source>
        <dbReference type="ARBA" id="ARBA00022519"/>
    </source>
</evidence>
<evidence type="ECO:0000256" key="1">
    <source>
        <dbReference type="ARBA" id="ARBA00004429"/>
    </source>
</evidence>
<feature type="transmembrane region" description="Helical" evidence="15">
    <location>
        <begin position="6"/>
        <end position="29"/>
    </location>
</feature>
<feature type="transmembrane region" description="Helical" evidence="15">
    <location>
        <begin position="58"/>
        <end position="78"/>
    </location>
</feature>
<evidence type="ECO:0000259" key="17">
    <source>
        <dbReference type="PROSITE" id="PS51846"/>
    </source>
</evidence>
<evidence type="ECO:0000313" key="18">
    <source>
        <dbReference type="EMBL" id="QVK24296.1"/>
    </source>
</evidence>
<dbReference type="RefSeq" id="WP_213682902.1">
    <property type="nucleotide sequence ID" value="NZ_CP074572.1"/>
</dbReference>
<evidence type="ECO:0000256" key="3">
    <source>
        <dbReference type="ARBA" id="ARBA00022475"/>
    </source>
</evidence>
<feature type="transmembrane region" description="Helical" evidence="15">
    <location>
        <begin position="98"/>
        <end position="122"/>
    </location>
</feature>
<dbReference type="InterPro" id="IPR016169">
    <property type="entry name" value="FAD-bd_PCMH_sub2"/>
</dbReference>
<evidence type="ECO:0000256" key="15">
    <source>
        <dbReference type="SAM" id="Phobius"/>
    </source>
</evidence>
<dbReference type="Pfam" id="PF03471">
    <property type="entry name" value="CorC_HlyC"/>
    <property type="match status" value="1"/>
</dbReference>
<comment type="function">
    <text evidence="10">Involved in cadaverine and putrescine tolerance in stationary phase. May facilitate the efflux of both cadaverine and putrescine from the cytoplasm, reducing potentially toxic levels under certain stress conditions.</text>
</comment>
<keyword evidence="9 14" id="KW-0472">Membrane</keyword>
<dbReference type="InterPro" id="IPR005170">
    <property type="entry name" value="Transptr-assoc_dom"/>
</dbReference>
<dbReference type="Gene3D" id="3.30.465.10">
    <property type="match status" value="1"/>
</dbReference>
<dbReference type="Pfam" id="PF00571">
    <property type="entry name" value="CBS"/>
    <property type="match status" value="1"/>
</dbReference>
<dbReference type="InterPro" id="IPR002550">
    <property type="entry name" value="CNNM"/>
</dbReference>
<keyword evidence="2" id="KW-0813">Transport</keyword>
<feature type="domain" description="CBS" evidence="16">
    <location>
        <begin position="284"/>
        <end position="343"/>
    </location>
</feature>
<dbReference type="CDD" id="cd04590">
    <property type="entry name" value="CBS_pair_CorC_HlyC_assoc"/>
    <property type="match status" value="1"/>
</dbReference>
<dbReference type="PROSITE" id="PS51846">
    <property type="entry name" value="CNNM"/>
    <property type="match status" value="1"/>
</dbReference>
<evidence type="ECO:0000256" key="13">
    <source>
        <dbReference type="PROSITE-ProRule" id="PRU00703"/>
    </source>
</evidence>
<evidence type="ECO:0000256" key="5">
    <source>
        <dbReference type="ARBA" id="ARBA00022692"/>
    </source>
</evidence>
<dbReference type="InterPro" id="IPR000644">
    <property type="entry name" value="CBS_dom"/>
</dbReference>
<keyword evidence="8 13" id="KW-0129">CBS domain</keyword>
<sequence>MSVFENMVIVLCLIAISCFFSMSEIALAASRKIRLRQMIDEGDLRAEKVLTLQTTPGSFFTVVQIGLNAVAIMGGIVGESAFTPYFTSVLSSLLPEPWLSKVSFVLSFVMVTSMFILLADLMPKRVAMAVPEKVAVVLVGPMVICIKLLRPFVWLFNGLANFVFRGLRIPTTRNDEITSDDIYAIMDAGAEAGVLDKDEQQMIENVFEMQSVSVTSAMTARESLVYFLLQDTEDEIKAKIGNDPYSKFLVCDGQLDSIKGYVDAKELLVRVINGRKIDLHDASLVRNCVIVPDTLSLSEAMEYFRQQRADFAVVMNEYALVVGMVTSNDLQSAVMGAWSLHESEEQIVARDANSWLVDGVTPINDIMRAFEIEEFPQSQNYETVAGFMMYMLRKIPKRTDFVNFAGYKFEVVDIDAYKVDQLLVTRLAPIDTEALAKDKSEPTA</sequence>
<accession>A0ABX8DHQ1</accession>
<protein>
    <recommendedName>
        <fullName evidence="12">Polyamine export protein</fullName>
    </recommendedName>
</protein>
<evidence type="ECO:0000259" key="16">
    <source>
        <dbReference type="PROSITE" id="PS51371"/>
    </source>
</evidence>
<dbReference type="PANTHER" id="PTHR22777:SF16">
    <property type="entry name" value="POLYAMINE EXPORT PROTEIN"/>
    <property type="match status" value="1"/>
</dbReference>
<evidence type="ECO:0000256" key="12">
    <source>
        <dbReference type="ARBA" id="ARBA00039818"/>
    </source>
</evidence>
<evidence type="ECO:0000256" key="8">
    <source>
        <dbReference type="ARBA" id="ARBA00023122"/>
    </source>
</evidence>
<evidence type="ECO:0000256" key="11">
    <source>
        <dbReference type="ARBA" id="ARBA00038280"/>
    </source>
</evidence>
<evidence type="ECO:0000256" key="14">
    <source>
        <dbReference type="PROSITE-ProRule" id="PRU01193"/>
    </source>
</evidence>
<dbReference type="InterPro" id="IPR036318">
    <property type="entry name" value="FAD-bd_PCMH-like_sf"/>
</dbReference>
<keyword evidence="5 14" id="KW-0812">Transmembrane</keyword>
<keyword evidence="3" id="KW-1003">Cell membrane</keyword>
<keyword evidence="19" id="KW-1185">Reference proteome</keyword>
<gene>
    <name evidence="18" type="ORF">KHX94_07140</name>
</gene>
<name>A0ABX8DHQ1_9GAMM</name>
<dbReference type="Pfam" id="PF01595">
    <property type="entry name" value="CNNM"/>
    <property type="match status" value="1"/>
</dbReference>
<dbReference type="SUPFAM" id="SSF54631">
    <property type="entry name" value="CBS-domain pair"/>
    <property type="match status" value="1"/>
</dbReference>
<comment type="similarity">
    <text evidence="11">Belongs to the UPF0053 family. PaeA subfamily.</text>
</comment>
<reference evidence="18 19" key="1">
    <citation type="journal article" date="2012" name="Int. J. Syst. Evol. Microbiol.">
        <title>Shewanella dokdonensis sp. nov., isolated from seawater.</title>
        <authorList>
            <person name="Sung H.R."/>
            <person name="Yoon J.H."/>
            <person name="Ghim S.Y."/>
        </authorList>
    </citation>
    <scope>NUCLEOTIDE SEQUENCE [LARGE SCALE GENOMIC DNA]</scope>
    <source>
        <strain evidence="18 19">DSM 23626</strain>
    </source>
</reference>
<comment type="subcellular location">
    <subcellularLocation>
        <location evidence="1">Cell inner membrane</location>
        <topology evidence="1">Multi-pass membrane protein</topology>
    </subcellularLocation>
</comment>
<feature type="domain" description="CNNM transmembrane" evidence="17">
    <location>
        <begin position="1"/>
        <end position="199"/>
    </location>
</feature>
<dbReference type="PROSITE" id="PS51371">
    <property type="entry name" value="CBS"/>
    <property type="match status" value="1"/>
</dbReference>
<dbReference type="Proteomes" id="UP000676428">
    <property type="component" value="Chromosome"/>
</dbReference>
<dbReference type="InterPro" id="IPR044751">
    <property type="entry name" value="Ion_transp-like_CBS"/>
</dbReference>
<evidence type="ECO:0000256" key="9">
    <source>
        <dbReference type="ARBA" id="ARBA00023136"/>
    </source>
</evidence>
<evidence type="ECO:0000256" key="10">
    <source>
        <dbReference type="ARBA" id="ARBA00037177"/>
    </source>
</evidence>
<dbReference type="PANTHER" id="PTHR22777">
    <property type="entry name" value="HEMOLYSIN-RELATED"/>
    <property type="match status" value="1"/>
</dbReference>
<evidence type="ECO:0000256" key="7">
    <source>
        <dbReference type="ARBA" id="ARBA00022989"/>
    </source>
</evidence>